<feature type="region of interest" description="Disordered" evidence="1">
    <location>
        <begin position="1"/>
        <end position="24"/>
    </location>
</feature>
<evidence type="ECO:0000313" key="2">
    <source>
        <dbReference type="EMBL" id="DAD66114.1"/>
    </source>
</evidence>
<sequence>MPKKTNKTNTREKKASNSRKTTDIDRAIKRAQAILGNKVIFCEACKKPKMPDILRTGNPEREKGFCNCGIDPLYREEYCIEIVRRFKNQKDKILTDRTYYEADERSHFETPDGYDHG</sequence>
<evidence type="ECO:0000256" key="1">
    <source>
        <dbReference type="SAM" id="MobiDB-lite"/>
    </source>
</evidence>
<organism evidence="2">
    <name type="scientific">Siphoviridae sp. ctzpQ31</name>
    <dbReference type="NCBI Taxonomy" id="2823613"/>
    <lineage>
        <taxon>Viruses</taxon>
        <taxon>Duplodnaviria</taxon>
        <taxon>Heunggongvirae</taxon>
        <taxon>Uroviricota</taxon>
        <taxon>Caudoviricetes</taxon>
    </lineage>
</organism>
<dbReference type="EMBL" id="BK014654">
    <property type="protein sequence ID" value="DAD66114.1"/>
    <property type="molecule type" value="Genomic_DNA"/>
</dbReference>
<protein>
    <submittedName>
        <fullName evidence="2">Uncharacterized protein</fullName>
    </submittedName>
</protein>
<proteinExistence type="predicted"/>
<feature type="compositionally biased region" description="Basic and acidic residues" evidence="1">
    <location>
        <begin position="9"/>
        <end position="24"/>
    </location>
</feature>
<name>A0A8S5L8M4_9CAUD</name>
<reference evidence="2" key="1">
    <citation type="journal article" date="2021" name="Proc. Natl. Acad. Sci. U.S.A.">
        <title>A Catalog of Tens of Thousands of Viruses from Human Metagenomes Reveals Hidden Associations with Chronic Diseases.</title>
        <authorList>
            <person name="Tisza M.J."/>
            <person name="Buck C.B."/>
        </authorList>
    </citation>
    <scope>NUCLEOTIDE SEQUENCE</scope>
    <source>
        <strain evidence="2">CtzpQ31</strain>
    </source>
</reference>
<accession>A0A8S5L8M4</accession>